<accession>A0A4C1VZV8</accession>
<dbReference type="EMBL" id="BGZK01000458">
    <property type="protein sequence ID" value="GBP44796.1"/>
    <property type="molecule type" value="Genomic_DNA"/>
</dbReference>
<proteinExistence type="predicted"/>
<dbReference type="Proteomes" id="UP000299102">
    <property type="component" value="Unassembled WGS sequence"/>
</dbReference>
<sequence>MKEVALKVSCIKPLQYLNSDHRSVLMRLGSLTVDCPPTVKTITNWEKVLTMLEEIDTPIINMVDDSSRVVPVNSERKELLRDVSELVTAKNAALRRASKYPTTCENRSHSRAFQRRVKTCMQEVRNDKWSDLMVQNKPSHKAYWGLAKGLKTEGAVFIPALRKPDDSMTFDDRVEEEVRRRVSLPPKDNLGPITQDESDALYDLRTAQNKFCRNAADASWYVRNSVLHRDLELPTVSKFMKDASEHFFDIASSHQNPLLISAVSYVPPPSHHFDRRPRNVLFDPLDDLTVEVEKLLEFHFALQTSRDLYAEVPATLATHRAVTRRRHLYAELAASDEGVKASSF</sequence>
<evidence type="ECO:0000313" key="2">
    <source>
        <dbReference type="Proteomes" id="UP000299102"/>
    </source>
</evidence>
<protein>
    <submittedName>
        <fullName evidence="1">Uncharacterized protein</fullName>
    </submittedName>
</protein>
<organism evidence="1 2">
    <name type="scientific">Eumeta variegata</name>
    <name type="common">Bagworm moth</name>
    <name type="synonym">Eumeta japonica</name>
    <dbReference type="NCBI Taxonomy" id="151549"/>
    <lineage>
        <taxon>Eukaryota</taxon>
        <taxon>Metazoa</taxon>
        <taxon>Ecdysozoa</taxon>
        <taxon>Arthropoda</taxon>
        <taxon>Hexapoda</taxon>
        <taxon>Insecta</taxon>
        <taxon>Pterygota</taxon>
        <taxon>Neoptera</taxon>
        <taxon>Endopterygota</taxon>
        <taxon>Lepidoptera</taxon>
        <taxon>Glossata</taxon>
        <taxon>Ditrysia</taxon>
        <taxon>Tineoidea</taxon>
        <taxon>Psychidae</taxon>
        <taxon>Oiketicinae</taxon>
        <taxon>Eumeta</taxon>
    </lineage>
</organism>
<evidence type="ECO:0000313" key="1">
    <source>
        <dbReference type="EMBL" id="GBP44796.1"/>
    </source>
</evidence>
<dbReference type="OrthoDB" id="7487383at2759"/>
<reference evidence="1 2" key="1">
    <citation type="journal article" date="2019" name="Commun. Biol.">
        <title>The bagworm genome reveals a unique fibroin gene that provides high tensile strength.</title>
        <authorList>
            <person name="Kono N."/>
            <person name="Nakamura H."/>
            <person name="Ohtoshi R."/>
            <person name="Tomita M."/>
            <person name="Numata K."/>
            <person name="Arakawa K."/>
        </authorList>
    </citation>
    <scope>NUCLEOTIDE SEQUENCE [LARGE SCALE GENOMIC DNA]</scope>
</reference>
<comment type="caution">
    <text evidence="1">The sequence shown here is derived from an EMBL/GenBank/DDBJ whole genome shotgun (WGS) entry which is preliminary data.</text>
</comment>
<dbReference type="AlphaFoldDB" id="A0A4C1VZV8"/>
<name>A0A4C1VZV8_EUMVA</name>
<keyword evidence="2" id="KW-1185">Reference proteome</keyword>
<gene>
    <name evidence="1" type="ORF">EVAR_86611_1</name>
</gene>